<dbReference type="EMBL" id="PGCI01001043">
    <property type="protein sequence ID" value="PLW08803.1"/>
    <property type="molecule type" value="Genomic_DNA"/>
</dbReference>
<protein>
    <submittedName>
        <fullName evidence="1">Uncharacterized protein</fullName>
    </submittedName>
</protein>
<reference evidence="1 2" key="1">
    <citation type="submission" date="2017-11" db="EMBL/GenBank/DDBJ databases">
        <title>De novo assembly and phasing of dikaryotic genomes from two isolates of Puccinia coronata f. sp. avenae, the causal agent of oat crown rust.</title>
        <authorList>
            <person name="Miller M.E."/>
            <person name="Zhang Y."/>
            <person name="Omidvar V."/>
            <person name="Sperschneider J."/>
            <person name="Schwessinger B."/>
            <person name="Raley C."/>
            <person name="Palmer J.M."/>
            <person name="Garnica D."/>
            <person name="Upadhyaya N."/>
            <person name="Rathjen J."/>
            <person name="Taylor J.M."/>
            <person name="Park R.F."/>
            <person name="Dodds P.N."/>
            <person name="Hirsch C.D."/>
            <person name="Kianian S.F."/>
            <person name="Figueroa M."/>
        </authorList>
    </citation>
    <scope>NUCLEOTIDE SEQUENCE [LARGE SCALE GENOMIC DNA]</scope>
    <source>
        <strain evidence="1">12SD80</strain>
    </source>
</reference>
<comment type="caution">
    <text evidence="1">The sequence shown here is derived from an EMBL/GenBank/DDBJ whole genome shotgun (WGS) entry which is preliminary data.</text>
</comment>
<organism evidence="1 2">
    <name type="scientific">Puccinia coronata f. sp. avenae</name>
    <dbReference type="NCBI Taxonomy" id="200324"/>
    <lineage>
        <taxon>Eukaryota</taxon>
        <taxon>Fungi</taxon>
        <taxon>Dikarya</taxon>
        <taxon>Basidiomycota</taxon>
        <taxon>Pucciniomycotina</taxon>
        <taxon>Pucciniomycetes</taxon>
        <taxon>Pucciniales</taxon>
        <taxon>Pucciniaceae</taxon>
        <taxon>Puccinia</taxon>
    </lineage>
</organism>
<accession>A0A2N5S6C4</accession>
<sequence>MSGPFRNRRTSYRPRIAPLKARLRALERLEQLSNGTGGLRRINPGIIAHHQREPDLEELQQDSDHLVNLENSLQAEDFNTGNARFEQTDFDPSDTQGGSSMLDHCVSVTQVGDTELDKYELDKQHDGSILYMRTNWLPLQDRRHDRFEFSTKKRDTLLQLYARHHSLTRTWLLGMFASETANRLFN</sequence>
<evidence type="ECO:0000313" key="2">
    <source>
        <dbReference type="Proteomes" id="UP000235392"/>
    </source>
</evidence>
<proteinExistence type="predicted"/>
<name>A0A2N5S6C4_9BASI</name>
<dbReference type="AlphaFoldDB" id="A0A2N5S6C4"/>
<gene>
    <name evidence="1" type="ORF">PCASD_22477</name>
</gene>
<dbReference type="Proteomes" id="UP000235392">
    <property type="component" value="Unassembled WGS sequence"/>
</dbReference>
<evidence type="ECO:0000313" key="1">
    <source>
        <dbReference type="EMBL" id="PLW08803.1"/>
    </source>
</evidence>